<proteinExistence type="inferred from homology"/>
<feature type="domain" description="3-hydroxyacyl-CoA dehydrogenase C-terminal" evidence="4">
    <location>
        <begin position="405"/>
        <end position="483"/>
    </location>
</feature>
<accession>A0ABN1YXR3</accession>
<reference evidence="6 7" key="1">
    <citation type="journal article" date="2019" name="Int. J. Syst. Evol. Microbiol.">
        <title>The Global Catalogue of Microorganisms (GCM) 10K type strain sequencing project: providing services to taxonomists for standard genome sequencing and annotation.</title>
        <authorList>
            <consortium name="The Broad Institute Genomics Platform"/>
            <consortium name="The Broad Institute Genome Sequencing Center for Infectious Disease"/>
            <person name="Wu L."/>
            <person name="Ma J."/>
        </authorList>
    </citation>
    <scope>NUCLEOTIDE SEQUENCE [LARGE SCALE GENOMIC DNA]</scope>
    <source>
        <strain evidence="6 7">JCM 12398</strain>
    </source>
</reference>
<protein>
    <submittedName>
        <fullName evidence="6">3-hydroxyacyl-CoA dehydrogenase</fullName>
    </submittedName>
</protein>
<comment type="pathway">
    <text evidence="1">Lipid metabolism; butanoate metabolism.</text>
</comment>
<dbReference type="InterPro" id="IPR006108">
    <property type="entry name" value="3HC_DH_C"/>
</dbReference>
<dbReference type="InterPro" id="IPR008927">
    <property type="entry name" value="6-PGluconate_DH-like_C_sf"/>
</dbReference>
<evidence type="ECO:0000256" key="2">
    <source>
        <dbReference type="ARBA" id="ARBA00009463"/>
    </source>
</evidence>
<comment type="caution">
    <text evidence="6">The sequence shown here is derived from an EMBL/GenBank/DDBJ whole genome shotgun (WGS) entry which is preliminary data.</text>
</comment>
<dbReference type="SUPFAM" id="SSF51735">
    <property type="entry name" value="NAD(P)-binding Rossmann-fold domains"/>
    <property type="match status" value="1"/>
</dbReference>
<keyword evidence="3" id="KW-0560">Oxidoreductase</keyword>
<keyword evidence="7" id="KW-1185">Reference proteome</keyword>
<comment type="similarity">
    <text evidence="2">Belongs to the 3-hydroxyacyl-CoA dehydrogenase family.</text>
</comment>
<feature type="domain" description="3-hydroxyacyl-CoA dehydrogenase C-terminal" evidence="4">
    <location>
        <begin position="178"/>
        <end position="272"/>
    </location>
</feature>
<dbReference type="PANTHER" id="PTHR48075:SF5">
    <property type="entry name" value="3-HYDROXYBUTYRYL-COA DEHYDROGENASE"/>
    <property type="match status" value="1"/>
</dbReference>
<sequence>MSLLEGVTVAVAGMGPMGRGIARVFRAAGADVIVSDLTPELTQAGVDAIASESEADGEPVTVAGMPLTDAVARADLFIEAIVERMDAKASLLKAVAQAGRPELLVASNTSSLSIGEMGKEFGDPARVAGLHFFNPPTKMRLVEVIAGAATAPATLARVTALVEAAGKTPVACTDTPNFIVNRVCRPLYYEAQLLVMQGVEPAVVDAAASGALGHRMGPLTLLDFTGLHTHLASSETALREFGDPKYRPIPIVRGLVRNGMTGRAAGRGFYDYASEKPREAIARVLHPAPAESTGRVAFTGPDAPASDLEGADVVVYSCGAPSESGLARIRELLERAPVVVDSSDAGWVEQLPDGAAWARVHQPEGAGPFVEVVVDPVAGIQPGPAIELLLAGLGAASVEVPALPGLVADRLAHCMANEAYFVLEEGTADADAIDTALRLGMNHPIGPFEHVRRAGVGAVHASMRSMRDAFGDSRYRSSALMRRESAAAAR</sequence>
<dbReference type="Gene3D" id="3.40.50.720">
    <property type="entry name" value="NAD(P)-binding Rossmann-like Domain"/>
    <property type="match status" value="1"/>
</dbReference>
<dbReference type="InterPro" id="IPR036291">
    <property type="entry name" value="NAD(P)-bd_dom_sf"/>
</dbReference>
<dbReference type="EMBL" id="BAAAKK010000004">
    <property type="protein sequence ID" value="GAA1422547.1"/>
    <property type="molecule type" value="Genomic_DNA"/>
</dbReference>
<dbReference type="PANTHER" id="PTHR48075">
    <property type="entry name" value="3-HYDROXYACYL-COA DEHYDROGENASE FAMILY PROTEIN"/>
    <property type="match status" value="1"/>
</dbReference>
<dbReference type="Pfam" id="PF02737">
    <property type="entry name" value="3HCDH_N"/>
    <property type="match status" value="1"/>
</dbReference>
<evidence type="ECO:0000256" key="3">
    <source>
        <dbReference type="ARBA" id="ARBA00023002"/>
    </source>
</evidence>
<evidence type="ECO:0000259" key="4">
    <source>
        <dbReference type="Pfam" id="PF00725"/>
    </source>
</evidence>
<dbReference type="InterPro" id="IPR013328">
    <property type="entry name" value="6PGD_dom2"/>
</dbReference>
<dbReference type="SUPFAM" id="SSF48179">
    <property type="entry name" value="6-phosphogluconate dehydrogenase C-terminal domain-like"/>
    <property type="match status" value="2"/>
</dbReference>
<organism evidence="6 7">
    <name type="scientific">Agrococcus citreus</name>
    <dbReference type="NCBI Taxonomy" id="84643"/>
    <lineage>
        <taxon>Bacteria</taxon>
        <taxon>Bacillati</taxon>
        <taxon>Actinomycetota</taxon>
        <taxon>Actinomycetes</taxon>
        <taxon>Micrococcales</taxon>
        <taxon>Microbacteriaceae</taxon>
        <taxon>Agrococcus</taxon>
    </lineage>
</organism>
<name>A0ABN1YXR3_9MICO</name>
<dbReference type="Gene3D" id="1.10.1040.10">
    <property type="entry name" value="N-(1-d-carboxylethyl)-l-norvaline Dehydrogenase, domain 2"/>
    <property type="match status" value="1"/>
</dbReference>
<dbReference type="RefSeq" id="WP_343919098.1">
    <property type="nucleotide sequence ID" value="NZ_BAAAKK010000004.1"/>
</dbReference>
<gene>
    <name evidence="6" type="ORF">GCM10009640_15450</name>
</gene>
<dbReference type="Proteomes" id="UP001501266">
    <property type="component" value="Unassembled WGS sequence"/>
</dbReference>
<feature type="domain" description="3-hydroxyacyl-CoA dehydrogenase NAD binding" evidence="5">
    <location>
        <begin position="8"/>
        <end position="174"/>
    </location>
</feature>
<evidence type="ECO:0000313" key="6">
    <source>
        <dbReference type="EMBL" id="GAA1422547.1"/>
    </source>
</evidence>
<evidence type="ECO:0000256" key="1">
    <source>
        <dbReference type="ARBA" id="ARBA00005086"/>
    </source>
</evidence>
<evidence type="ECO:0000313" key="7">
    <source>
        <dbReference type="Proteomes" id="UP001501266"/>
    </source>
</evidence>
<dbReference type="Gene3D" id="1.10.1040.50">
    <property type="match status" value="1"/>
</dbReference>
<dbReference type="InterPro" id="IPR006176">
    <property type="entry name" value="3-OHacyl-CoA_DH_NAD-bd"/>
</dbReference>
<dbReference type="Pfam" id="PF00725">
    <property type="entry name" value="3HCDH"/>
    <property type="match status" value="2"/>
</dbReference>
<evidence type="ECO:0000259" key="5">
    <source>
        <dbReference type="Pfam" id="PF02737"/>
    </source>
</evidence>